<evidence type="ECO:0000256" key="3">
    <source>
        <dbReference type="ARBA" id="ARBA00023015"/>
    </source>
</evidence>
<accession>A0A6P8ZBJ6</accession>
<dbReference type="PANTHER" id="PTHR10221">
    <property type="entry name" value="TRANSCRIPTION INITIATION FACTOR TFIID SUBUNIT 6"/>
    <property type="match status" value="1"/>
</dbReference>
<evidence type="ECO:0000256" key="5">
    <source>
        <dbReference type="ARBA" id="ARBA00023242"/>
    </source>
</evidence>
<protein>
    <submittedName>
        <fullName evidence="9">Transcription initiation factor TFIID subunit 6-like isoform X1</fullName>
    </submittedName>
</protein>
<feature type="region of interest" description="Disordered" evidence="6">
    <location>
        <begin position="1"/>
        <end position="59"/>
    </location>
</feature>
<dbReference type="InterPro" id="IPR037796">
    <property type="entry name" value="TAF6"/>
</dbReference>
<organism evidence="9">
    <name type="scientific">Thrips palmi</name>
    <name type="common">Melon thrips</name>
    <dbReference type="NCBI Taxonomy" id="161013"/>
    <lineage>
        <taxon>Eukaryota</taxon>
        <taxon>Metazoa</taxon>
        <taxon>Ecdysozoa</taxon>
        <taxon>Arthropoda</taxon>
        <taxon>Hexapoda</taxon>
        <taxon>Insecta</taxon>
        <taxon>Pterygota</taxon>
        <taxon>Neoptera</taxon>
        <taxon>Paraneoptera</taxon>
        <taxon>Thysanoptera</taxon>
        <taxon>Terebrantia</taxon>
        <taxon>Thripoidea</taxon>
        <taxon>Thripidae</taxon>
        <taxon>Thrips</taxon>
    </lineage>
</organism>
<dbReference type="KEGG" id="tpal:117647559"/>
<dbReference type="Gene3D" id="1.10.20.10">
    <property type="entry name" value="Histone, subunit A"/>
    <property type="match status" value="1"/>
</dbReference>
<feature type="compositionally biased region" description="Polar residues" evidence="6">
    <location>
        <begin position="212"/>
        <end position="246"/>
    </location>
</feature>
<evidence type="ECO:0000256" key="1">
    <source>
        <dbReference type="ARBA" id="ARBA00004123"/>
    </source>
</evidence>
<keyword evidence="8" id="KW-1185">Reference proteome</keyword>
<dbReference type="Pfam" id="PF02969">
    <property type="entry name" value="TAF"/>
    <property type="match status" value="1"/>
</dbReference>
<dbReference type="GO" id="GO:0000124">
    <property type="term" value="C:SAGA complex"/>
    <property type="evidence" value="ECO:0007669"/>
    <property type="project" value="InterPro"/>
</dbReference>
<dbReference type="SMART" id="SM00803">
    <property type="entry name" value="TAF"/>
    <property type="match status" value="1"/>
</dbReference>
<dbReference type="SUPFAM" id="SSF47113">
    <property type="entry name" value="Histone-fold"/>
    <property type="match status" value="1"/>
</dbReference>
<dbReference type="GO" id="GO:0016251">
    <property type="term" value="F:RNA polymerase II general transcription initiation factor activity"/>
    <property type="evidence" value="ECO:0007669"/>
    <property type="project" value="InterPro"/>
</dbReference>
<evidence type="ECO:0000256" key="2">
    <source>
        <dbReference type="ARBA" id="ARBA00007688"/>
    </source>
</evidence>
<evidence type="ECO:0000313" key="9">
    <source>
        <dbReference type="RefSeq" id="XP_034245252.1"/>
    </source>
</evidence>
<evidence type="ECO:0000256" key="6">
    <source>
        <dbReference type="SAM" id="MobiDB-lite"/>
    </source>
</evidence>
<dbReference type="CDD" id="cd08050">
    <property type="entry name" value="TAF6C"/>
    <property type="match status" value="1"/>
</dbReference>
<reference evidence="9" key="1">
    <citation type="submission" date="2025-08" db="UniProtKB">
        <authorList>
            <consortium name="RefSeq"/>
        </authorList>
    </citation>
    <scope>IDENTIFICATION</scope>
    <source>
        <tissue evidence="9">Total insect</tissue>
    </source>
</reference>
<dbReference type="InterPro" id="IPR004823">
    <property type="entry name" value="TAF_TATA-bd_Histone-like_dom"/>
</dbReference>
<feature type="domain" description="TATA box binding protein associated factor (TAF) histone-like fold" evidence="7">
    <location>
        <begin position="59"/>
        <end position="123"/>
    </location>
</feature>
<dbReference type="PANTHER" id="PTHR10221:SF22">
    <property type="entry name" value="TAF6-LIKE RNA POLYMERASE II P300_CBP-ASSOCIATED FACTOR-ASSOCIATED FACTOR 65 KDA SUBUNIT 6L"/>
    <property type="match status" value="1"/>
</dbReference>
<dbReference type="GO" id="GO:0046695">
    <property type="term" value="C:SLIK (SAGA-like) complex"/>
    <property type="evidence" value="ECO:0007669"/>
    <property type="project" value="InterPro"/>
</dbReference>
<sequence>MERPTAQPAKRKIKKDAASAGSSSDATIKKATAASQRDADESSGPQNQNQNKDKDKDHVGVSAEAISVIAESIGICNIGEDVATSLAEDVSYKLQEIINASCTVMRQSKRRKLLTSDVNTAFRVSDVNHIFGHSHNEPFKFLRLPEGEIFIPEDNEVDLISVATNPTAPKVKKPSYIATSYPLLKIAPTQPVNGHSSKSDGKALAFQHPKLGTNNSKTNVETSTQNSPNQTSHSSMKSSADQNIESPNLGRKVSNVSNSLFVKAGVDSRSKFNGGVKFAQPHAIRDKLKRDSEEELKLSQAQISFFNIVAKFIIEGHHCLYKQALLNLRTSKKVNTVSVPLLNFVALSVCHIPRHFGLLSRLLETVDVLLSNVNVNPSYSIAVNRLVNALLAIIADQNVLQGQNDFLLRRKAASLLARVLLVWGIEEQHVSELLSRVALILGDSKEKLQSHYGALVIFQNLGKAAIGWLFPLLKSFLPLFDKRYSLLSGNYNVQVEEIRGTLLDIVELLYCEVDSPRFKIKASTIQELQAMIALDGLLYQYCGDAVCARRRSTTILGQSKLRSHPDRVPRSRMESKLRSHYLDFRYMSHCTQKQRHRQQTSEVFEELCVAPIVRRKDIQFKFAGANPVPKDGLRKKVLDKTHVQFTPVASNQFHSLFPKQHLMVGHMPNSRFKGTTKQFSNLYSLLSVL</sequence>
<keyword evidence="4" id="KW-0804">Transcription</keyword>
<proteinExistence type="inferred from homology"/>
<dbReference type="Gene3D" id="1.25.40.770">
    <property type="entry name" value="TAF6, C-terminal HEAT repeat domain"/>
    <property type="match status" value="1"/>
</dbReference>
<dbReference type="InterPro" id="IPR009072">
    <property type="entry name" value="Histone-fold"/>
</dbReference>
<evidence type="ECO:0000256" key="4">
    <source>
        <dbReference type="ARBA" id="ARBA00023163"/>
    </source>
</evidence>
<dbReference type="GO" id="GO:0003713">
    <property type="term" value="F:transcription coactivator activity"/>
    <property type="evidence" value="ECO:0007669"/>
    <property type="project" value="TreeGrafter"/>
</dbReference>
<dbReference type="Proteomes" id="UP000515158">
    <property type="component" value="Unplaced"/>
</dbReference>
<evidence type="ECO:0000259" key="7">
    <source>
        <dbReference type="SMART" id="SM00803"/>
    </source>
</evidence>
<comment type="subcellular location">
    <subcellularLocation>
        <location evidence="1">Nucleus</location>
    </subcellularLocation>
</comment>
<gene>
    <name evidence="9" type="primary">LOC117647559</name>
</gene>
<comment type="similarity">
    <text evidence="2">Belongs to the TAF6 family.</text>
</comment>
<name>A0A6P8ZBJ6_THRPL</name>
<dbReference type="InterPro" id="IPR046344">
    <property type="entry name" value="TAF6_C_sf"/>
</dbReference>
<dbReference type="InParanoid" id="A0A6P8ZBJ6"/>
<feature type="region of interest" description="Disordered" evidence="6">
    <location>
        <begin position="208"/>
        <end position="251"/>
    </location>
</feature>
<dbReference type="AlphaFoldDB" id="A0A6P8ZBJ6"/>
<dbReference type="GO" id="GO:0005669">
    <property type="term" value="C:transcription factor TFIID complex"/>
    <property type="evidence" value="ECO:0007669"/>
    <property type="project" value="InterPro"/>
</dbReference>
<dbReference type="OrthoDB" id="6621890at2759"/>
<evidence type="ECO:0000313" key="8">
    <source>
        <dbReference type="Proteomes" id="UP000515158"/>
    </source>
</evidence>
<dbReference type="GeneID" id="117647559"/>
<dbReference type="CDD" id="cd22932">
    <property type="entry name" value="HFD_TAF6L"/>
    <property type="match status" value="1"/>
</dbReference>
<dbReference type="GO" id="GO:0051123">
    <property type="term" value="P:RNA polymerase II preinitiation complex assembly"/>
    <property type="evidence" value="ECO:0007669"/>
    <property type="project" value="TreeGrafter"/>
</dbReference>
<dbReference type="GO" id="GO:0046982">
    <property type="term" value="F:protein heterodimerization activity"/>
    <property type="evidence" value="ECO:0007669"/>
    <property type="project" value="InterPro"/>
</dbReference>
<dbReference type="InterPro" id="IPR011442">
    <property type="entry name" value="TAF6_C"/>
</dbReference>
<keyword evidence="3" id="KW-0805">Transcription regulation</keyword>
<dbReference type="RefSeq" id="XP_034245252.1">
    <property type="nucleotide sequence ID" value="XM_034389361.1"/>
</dbReference>
<dbReference type="Pfam" id="PF07571">
    <property type="entry name" value="TAF6_C"/>
    <property type="match status" value="1"/>
</dbReference>
<keyword evidence="5" id="KW-0539">Nucleus</keyword>